<accession>A0A0M6WXU8</accession>
<proteinExistence type="predicted"/>
<keyword evidence="2" id="KW-1185">Reference proteome</keyword>
<dbReference type="Proteomes" id="UP000049828">
    <property type="component" value="Unassembled WGS sequence"/>
</dbReference>
<protein>
    <recommendedName>
        <fullName evidence="3">Type I-C CRISPR-associated protein Cas8c/Csd1</fullName>
    </recommendedName>
</protein>
<dbReference type="Pfam" id="PF09709">
    <property type="entry name" value="Cas_Csd1"/>
    <property type="match status" value="1"/>
</dbReference>
<dbReference type="RefSeq" id="WP_055040323.1">
    <property type="nucleotide sequence ID" value="NZ_CVRS01000105.1"/>
</dbReference>
<reference evidence="2" key="1">
    <citation type="submission" date="2015-05" db="EMBL/GenBank/DDBJ databases">
        <authorList>
            <consortium name="Pathogen Informatics"/>
        </authorList>
    </citation>
    <scope>NUCLEOTIDE SEQUENCE [LARGE SCALE GENOMIC DNA]</scope>
    <source>
        <strain evidence="2">L1-83</strain>
    </source>
</reference>
<evidence type="ECO:0000313" key="2">
    <source>
        <dbReference type="Proteomes" id="UP000049828"/>
    </source>
</evidence>
<gene>
    <name evidence="1" type="ORF">RIL183_07001</name>
</gene>
<sequence length="639" mass="73249">MLEKTYDACEAIVGKKVNEDPILLPISHSTANAQIEVTIDLKGKFMPALSGIIPKDGEDKITIIPVTEDSASRSNGSCPHALCDKLCYVAGDYSLYTNEDKTEYYNDYINSLRKWTSSEFSNKWLQCVYLYLKKATLIQDLIKAKLLVLAEDGFLSENENKIQSVAQKDAMVRFAVWDNGEKHELWKEPEMYHSFIEYYKTNLHNCNIDYVTGEKIQCSEKHPSKIRNSGDKAKIFSANDTSGFTYRGRFANREQAASIGYETSQKAHNALRWLLARQGKYIDGEMTVVWKLPQNLKEKDSNLALDVVDLFGDTQETFLADFDWAAECRDEDDIELDRKFAEKLNQAMAGYRAKLQPDDEVIILSVDAATTGRLAVTYYQEVPGNEFIDRVLHWHQNCTWPRWIKLHETKKWVFINNTAPSPNEIALAAYGTEQEKGYLTCNDKLRKATIRRILPCIIGLSPKIPADIVKAAVNRASNPQAYSSFVWQNCVAPVACAMIKYNEFDGKVNSMELEKDRSYLFGQLLAILEKVEERALYLQESKTDDRLTNAKKMWNVYTRRPAITYERLYSHIVRAYLKRLNPGARAKIENKIMQIINVLRETDGFNNNPLNERYLLGYYEEREKLIKSKGEKSNEGGEE</sequence>
<organism evidence="1 2">
    <name type="scientific">Roseburia inulinivorans</name>
    <dbReference type="NCBI Taxonomy" id="360807"/>
    <lineage>
        <taxon>Bacteria</taxon>
        <taxon>Bacillati</taxon>
        <taxon>Bacillota</taxon>
        <taxon>Clostridia</taxon>
        <taxon>Lachnospirales</taxon>
        <taxon>Lachnospiraceae</taxon>
        <taxon>Roseburia</taxon>
    </lineage>
</organism>
<dbReference type="EMBL" id="CVRS01000105">
    <property type="protein sequence ID" value="CRL42521.1"/>
    <property type="molecule type" value="Genomic_DNA"/>
</dbReference>
<name>A0A0M6WXU8_9FIRM</name>
<dbReference type="AlphaFoldDB" id="A0A0M6WXU8"/>
<evidence type="ECO:0000313" key="1">
    <source>
        <dbReference type="EMBL" id="CRL42521.1"/>
    </source>
</evidence>
<dbReference type="OrthoDB" id="5389988at2"/>
<dbReference type="InterPro" id="IPR010144">
    <property type="entry name" value="CRISPR-assoc_prot_Csd1-typ"/>
</dbReference>
<dbReference type="NCBIfam" id="TIGR01863">
    <property type="entry name" value="cas_Csd1"/>
    <property type="match status" value="1"/>
</dbReference>
<evidence type="ECO:0008006" key="3">
    <source>
        <dbReference type="Google" id="ProtNLM"/>
    </source>
</evidence>